<evidence type="ECO:0000259" key="15">
    <source>
        <dbReference type="SMART" id="SM01003"/>
    </source>
</evidence>
<feature type="compositionally biased region" description="Basic and acidic residues" evidence="13">
    <location>
        <begin position="388"/>
        <end position="406"/>
    </location>
</feature>
<evidence type="ECO:0000256" key="1">
    <source>
        <dbReference type="ARBA" id="ARBA00004884"/>
    </source>
</evidence>
<name>A0AAD5UR20_9APHY</name>
<evidence type="ECO:0000256" key="7">
    <source>
        <dbReference type="ARBA" id="ARBA00023002"/>
    </source>
</evidence>
<dbReference type="GO" id="GO:0019878">
    <property type="term" value="P:lysine biosynthetic process via aminoadipic acid"/>
    <property type="evidence" value="ECO:0007669"/>
    <property type="project" value="TreeGrafter"/>
</dbReference>
<evidence type="ECO:0000256" key="10">
    <source>
        <dbReference type="ARBA" id="ARBA00023157"/>
    </source>
</evidence>
<dbReference type="AlphaFoldDB" id="A0AAD5UR20"/>
<proteinExistence type="inferred from homology"/>
<evidence type="ECO:0000256" key="12">
    <source>
        <dbReference type="ARBA" id="ARBA00047860"/>
    </source>
</evidence>
<feature type="domain" description="Alanine dehydrogenase/pyridine nucleotide transhydrogenase N-terminal" evidence="15">
    <location>
        <begin position="7"/>
        <end position="141"/>
    </location>
</feature>
<dbReference type="SUPFAM" id="SSF52283">
    <property type="entry name" value="Formate/glycerate dehydrogenase catalytic domain-like"/>
    <property type="match status" value="1"/>
</dbReference>
<evidence type="ECO:0000256" key="11">
    <source>
        <dbReference type="ARBA" id="ARBA00033228"/>
    </source>
</evidence>
<keyword evidence="6" id="KW-0028">Amino-acid biosynthesis</keyword>
<feature type="region of interest" description="Disordered" evidence="13">
    <location>
        <begin position="384"/>
        <end position="406"/>
    </location>
</feature>
<comment type="caution">
    <text evidence="16">The sequence shown here is derived from an EMBL/GenBank/DDBJ whole genome shotgun (WGS) entry which is preliminary data.</text>
</comment>
<keyword evidence="8" id="KW-0520">NAD</keyword>
<evidence type="ECO:0000256" key="8">
    <source>
        <dbReference type="ARBA" id="ARBA00023027"/>
    </source>
</evidence>
<dbReference type="Gene3D" id="3.40.50.720">
    <property type="entry name" value="NAD(P)-binding Rossmann-like Domain"/>
    <property type="match status" value="1"/>
</dbReference>
<comment type="subunit">
    <text evidence="3">Monomer.</text>
</comment>
<dbReference type="GO" id="GO:0004754">
    <property type="term" value="F:saccharopine dehydrogenase (NAD+, L-lysine-forming) activity"/>
    <property type="evidence" value="ECO:0007669"/>
    <property type="project" value="UniProtKB-EC"/>
</dbReference>
<dbReference type="GO" id="GO:0005737">
    <property type="term" value="C:cytoplasm"/>
    <property type="evidence" value="ECO:0007669"/>
    <property type="project" value="TreeGrafter"/>
</dbReference>
<dbReference type="PANTHER" id="PTHR11133:SF23">
    <property type="entry name" value="SACCHAROPINE DEHYDROGENASE [NAD(+), L-LYSINE-FORMING]"/>
    <property type="match status" value="1"/>
</dbReference>
<dbReference type="SUPFAM" id="SSF51735">
    <property type="entry name" value="NAD(P)-binding Rossmann-fold domains"/>
    <property type="match status" value="1"/>
</dbReference>
<evidence type="ECO:0000313" key="16">
    <source>
        <dbReference type="EMBL" id="KAJ3475451.1"/>
    </source>
</evidence>
<evidence type="ECO:0000256" key="2">
    <source>
        <dbReference type="ARBA" id="ARBA00005689"/>
    </source>
</evidence>
<reference evidence="16" key="1">
    <citation type="submission" date="2022-07" db="EMBL/GenBank/DDBJ databases">
        <title>Genome Sequence of Physisporinus lineatus.</title>
        <authorList>
            <person name="Buettner E."/>
        </authorList>
    </citation>
    <scope>NUCLEOTIDE SEQUENCE</scope>
    <source>
        <strain evidence="16">VT162</strain>
    </source>
</reference>
<dbReference type="SMART" id="SM01003">
    <property type="entry name" value="AlaDh_PNT_N"/>
    <property type="match status" value="1"/>
</dbReference>
<evidence type="ECO:0000256" key="5">
    <source>
        <dbReference type="ARBA" id="ARBA00021221"/>
    </source>
</evidence>
<dbReference type="FunFam" id="3.40.50.720:FF:000217">
    <property type="entry name" value="Saccharopine dehydrogenase [NAD(+), L-lysine-forming]"/>
    <property type="match status" value="1"/>
</dbReference>
<gene>
    <name evidence="16" type="ORF">NLI96_g11831</name>
</gene>
<sequence>MTRQALWLRCEKKEFERRAALTPTTAKRLIDAGFDITVERDDQRIFNDSEYEAVGCKLVENNSWPQAPKDIPIIGLKELPESDEPLPHEHIQFAHCYKTQAGWSSVLARFYKGGGKLYDLEFLNDANGRRVAAFGYHAGFAGAAAGALALAAQKQGKTLGLLEPYVNEDAMIASVKESLGGSGKGVKALVIGALGRCGRGAVDLFRRIGLDEDDILKWDMAETAKGGPFQEILDVDIFVNCIYLTSPIPHFVTHEQIRAAGKSRPLSVVVDVSCDTTNPNNPIPIYNVNTTFSKPTVPAEVGEGNPPLSVISIDHLPTLLPREASEQFSSDLLPSLLEFPDRASARVWTDAEKLFREKLAEAAKVEGLVLSYIVVSGKENWFGDNDSAETKSKSHGTDGYDGSREEDVERAAWHNCGTPDDRTVLSSVGHWATTWRAGV</sequence>
<dbReference type="Proteomes" id="UP001212997">
    <property type="component" value="Unassembled WGS sequence"/>
</dbReference>
<evidence type="ECO:0000313" key="17">
    <source>
        <dbReference type="Proteomes" id="UP001212997"/>
    </source>
</evidence>
<dbReference type="InterPro" id="IPR007698">
    <property type="entry name" value="AlaDH/PNT_NAD(H)-bd"/>
</dbReference>
<evidence type="ECO:0000256" key="4">
    <source>
        <dbReference type="ARBA" id="ARBA00012847"/>
    </source>
</evidence>
<comment type="catalytic activity">
    <reaction evidence="12">
        <text>L-saccharopine + NAD(+) + H2O = L-lysine + 2-oxoglutarate + NADH + H(+)</text>
        <dbReference type="Rhea" id="RHEA:12440"/>
        <dbReference type="ChEBI" id="CHEBI:15377"/>
        <dbReference type="ChEBI" id="CHEBI:15378"/>
        <dbReference type="ChEBI" id="CHEBI:16810"/>
        <dbReference type="ChEBI" id="CHEBI:32551"/>
        <dbReference type="ChEBI" id="CHEBI:57540"/>
        <dbReference type="ChEBI" id="CHEBI:57945"/>
        <dbReference type="ChEBI" id="CHEBI:57951"/>
        <dbReference type="EC" id="1.5.1.7"/>
    </reaction>
</comment>
<dbReference type="Pfam" id="PF05222">
    <property type="entry name" value="AlaDh_PNT_N"/>
    <property type="match status" value="1"/>
</dbReference>
<keyword evidence="17" id="KW-1185">Reference proteome</keyword>
<evidence type="ECO:0000256" key="9">
    <source>
        <dbReference type="ARBA" id="ARBA00023154"/>
    </source>
</evidence>
<dbReference type="InterPro" id="IPR007886">
    <property type="entry name" value="AlaDH/PNT_N"/>
</dbReference>
<keyword evidence="9" id="KW-0457">Lysine biosynthesis</keyword>
<accession>A0AAD5UR20</accession>
<evidence type="ECO:0000256" key="3">
    <source>
        <dbReference type="ARBA" id="ARBA00011245"/>
    </source>
</evidence>
<dbReference type="SMART" id="SM01002">
    <property type="entry name" value="AlaDh_PNT_C"/>
    <property type="match status" value="1"/>
</dbReference>
<feature type="domain" description="Alanine dehydrogenase/pyridine nucleotide transhydrogenase NAD(H)-binding" evidence="14">
    <location>
        <begin position="171"/>
        <end position="312"/>
    </location>
</feature>
<dbReference type="PANTHER" id="PTHR11133">
    <property type="entry name" value="SACCHAROPINE DEHYDROGENASE"/>
    <property type="match status" value="1"/>
</dbReference>
<dbReference type="EMBL" id="JANAWD010000855">
    <property type="protein sequence ID" value="KAJ3475451.1"/>
    <property type="molecule type" value="Genomic_DNA"/>
</dbReference>
<keyword evidence="7" id="KW-0560">Oxidoreductase</keyword>
<dbReference type="EC" id="1.5.1.7" evidence="4"/>
<comment type="pathway">
    <text evidence="1">Amino-acid biosynthesis; L-lysine biosynthesis via AAA pathway; L-lysine from L-alpha-aminoadipate (fungal route): step 3/3.</text>
</comment>
<dbReference type="InterPro" id="IPR036291">
    <property type="entry name" value="NAD(P)-bd_dom_sf"/>
</dbReference>
<evidence type="ECO:0000256" key="6">
    <source>
        <dbReference type="ARBA" id="ARBA00022605"/>
    </source>
</evidence>
<evidence type="ECO:0000259" key="14">
    <source>
        <dbReference type="SMART" id="SM01002"/>
    </source>
</evidence>
<keyword evidence="10" id="KW-1015">Disulfide bond</keyword>
<dbReference type="CDD" id="cd12188">
    <property type="entry name" value="SDH"/>
    <property type="match status" value="1"/>
</dbReference>
<dbReference type="InterPro" id="IPR051168">
    <property type="entry name" value="AASS"/>
</dbReference>
<dbReference type="InterPro" id="IPR027281">
    <property type="entry name" value="Lys1"/>
</dbReference>
<protein>
    <recommendedName>
        <fullName evidence="5">Saccharopine dehydrogenase [NAD(+), L-lysine-forming]</fullName>
        <ecNumber evidence="4">1.5.1.7</ecNumber>
    </recommendedName>
    <alternativeName>
        <fullName evidence="11">Lysine--2-oxoglutarate reductase</fullName>
    </alternativeName>
</protein>
<comment type="similarity">
    <text evidence="2">Belongs to the AlaDH/PNT family.</text>
</comment>
<organism evidence="16 17">
    <name type="scientific">Meripilus lineatus</name>
    <dbReference type="NCBI Taxonomy" id="2056292"/>
    <lineage>
        <taxon>Eukaryota</taxon>
        <taxon>Fungi</taxon>
        <taxon>Dikarya</taxon>
        <taxon>Basidiomycota</taxon>
        <taxon>Agaricomycotina</taxon>
        <taxon>Agaricomycetes</taxon>
        <taxon>Polyporales</taxon>
        <taxon>Meripilaceae</taxon>
        <taxon>Meripilus</taxon>
    </lineage>
</organism>
<evidence type="ECO:0000256" key="13">
    <source>
        <dbReference type="SAM" id="MobiDB-lite"/>
    </source>
</evidence>